<dbReference type="Proteomes" id="UP000095282">
    <property type="component" value="Unplaced"/>
</dbReference>
<proteinExistence type="predicted"/>
<evidence type="ECO:0000313" key="2">
    <source>
        <dbReference type="Proteomes" id="UP000095282"/>
    </source>
</evidence>
<evidence type="ECO:0000259" key="1">
    <source>
        <dbReference type="PROSITE" id="PS50181"/>
    </source>
</evidence>
<accession>A0A1I7UTN8</accession>
<dbReference type="Pfam" id="PF00646">
    <property type="entry name" value="F-box"/>
    <property type="match status" value="1"/>
</dbReference>
<dbReference type="AlphaFoldDB" id="A0A1I7UTN8"/>
<organism evidence="2 3">
    <name type="scientific">Caenorhabditis tropicalis</name>
    <dbReference type="NCBI Taxonomy" id="1561998"/>
    <lineage>
        <taxon>Eukaryota</taxon>
        <taxon>Metazoa</taxon>
        <taxon>Ecdysozoa</taxon>
        <taxon>Nematoda</taxon>
        <taxon>Chromadorea</taxon>
        <taxon>Rhabditida</taxon>
        <taxon>Rhabditina</taxon>
        <taxon>Rhabditomorpha</taxon>
        <taxon>Rhabditoidea</taxon>
        <taxon>Rhabditidae</taxon>
        <taxon>Peloderinae</taxon>
        <taxon>Caenorhabditis</taxon>
    </lineage>
</organism>
<dbReference type="WBParaSite" id="Csp11.Scaffold630.g19241.t2">
    <property type="protein sequence ID" value="Csp11.Scaffold630.g19241.t2"/>
    <property type="gene ID" value="Csp11.Scaffold630.g19241"/>
</dbReference>
<dbReference type="PANTHER" id="PTHR21503">
    <property type="entry name" value="F-BOX-CONTAINING HYPOTHETICAL PROTEIN C.ELEGANS"/>
    <property type="match status" value="1"/>
</dbReference>
<keyword evidence="2" id="KW-1185">Reference proteome</keyword>
<feature type="domain" description="F-box" evidence="1">
    <location>
        <begin position="1"/>
        <end position="48"/>
    </location>
</feature>
<protein>
    <submittedName>
        <fullName evidence="3">F-box domain-containing protein</fullName>
    </submittedName>
</protein>
<sequence length="325" mass="38693">MDLLRLPLLVLKEVFKNMDFREKFLISLMSKRARNTLKLTCEKPYFSFELSNDFSIFLEPSDRDRALTDEKQYLILGESLKLRFYPNGMKLNSQSIREQLFLAGYLLDTFTNPTSSVCFQYPTEPVDVWKFMKMINQRQGSIKSFQYRFEGESSEFASRILDECTEVTDYIWIHRVFSGDFVYTPPRPFKAKKLNFGETSNLFNVEKFMSCRNIYLKRKENSIWPTQTYNSFIQKWMDLSVPLQELSFGTMQESEEYLIMDVLRNLGVMKKIKSEWFELKRRDGSKFFINNNCHILITIYTKQAYLEKVKDDEEELVRPFGDLWA</sequence>
<dbReference type="PANTHER" id="PTHR21503:SF8">
    <property type="entry name" value="F-BOX ASSOCIATED DOMAIN-CONTAINING PROTEIN-RELATED"/>
    <property type="match status" value="1"/>
</dbReference>
<reference evidence="3" key="1">
    <citation type="submission" date="2016-11" db="UniProtKB">
        <authorList>
            <consortium name="WormBaseParasite"/>
        </authorList>
    </citation>
    <scope>IDENTIFICATION</scope>
</reference>
<dbReference type="PROSITE" id="PS50181">
    <property type="entry name" value="FBOX"/>
    <property type="match status" value="1"/>
</dbReference>
<name>A0A1I7UTN8_9PELO</name>
<dbReference type="InterPro" id="IPR001810">
    <property type="entry name" value="F-box_dom"/>
</dbReference>
<evidence type="ECO:0000313" key="3">
    <source>
        <dbReference type="WBParaSite" id="Csp11.Scaffold630.g19241.t2"/>
    </source>
</evidence>